<reference evidence="1 2" key="1">
    <citation type="submission" date="2019-10" db="EMBL/GenBank/DDBJ databases">
        <title>New species of Slilvanegrellaceae.</title>
        <authorList>
            <person name="Pitt A."/>
            <person name="Hahn M.W."/>
        </authorList>
    </citation>
    <scope>NUCLEOTIDE SEQUENCE [LARGE SCALE GENOMIC DNA]</scope>
    <source>
        <strain evidence="1 2">SP-Ram-0.45-NSY-1</strain>
    </source>
</reference>
<name>A0A6N6VY38_9BACT</name>
<organism evidence="1 2">
    <name type="scientific">Silvanigrella paludirubra</name>
    <dbReference type="NCBI Taxonomy" id="2499159"/>
    <lineage>
        <taxon>Bacteria</taxon>
        <taxon>Pseudomonadati</taxon>
        <taxon>Bdellovibrionota</taxon>
        <taxon>Oligoflexia</taxon>
        <taxon>Silvanigrellales</taxon>
        <taxon>Silvanigrellaceae</taxon>
        <taxon>Silvanigrella</taxon>
    </lineage>
</organism>
<dbReference type="RefSeq" id="WP_153419269.1">
    <property type="nucleotide sequence ID" value="NZ_WFLM01000002.1"/>
</dbReference>
<gene>
    <name evidence="1" type="ORF">GCL60_05835</name>
</gene>
<proteinExistence type="predicted"/>
<protein>
    <submittedName>
        <fullName evidence="1">Uncharacterized protein</fullName>
    </submittedName>
</protein>
<sequence length="650" mass="77607">MVFSQSLPRISKNTIKKNHLSKNSIKSTKPILEDLIHQPSFSLVSLFLKFIENDFYAYGDLSLFKSYFENNIQQSFDYLIQTQKLKKDIYSNKIAFDENEIENQNSSNISHNNQIQIPEFKINDYINYEKCIKEQIQNKNIIYDDTDCHNQENNPFINKLEKDVQNLIQDKSYSNFYFIQDLSQKQNTYGLFVYYRFEKCQIVFYNTKTGLKLFELNELSFLNENINKLLNKDNNYYFSFKLKILHEKNETVVNHKLNETIFQSILLKSIKEYTNFINSKKTTYLSSNSKEDYLYCQTILKKEWLDTNVIFSEFFTKYSSLIHKLKSNMNVINEKSFWIFFLINFYSFNNEIIKNTLNTLDPFLGKEKISVFLYNYFNKKTLISSLQSKKIICLIILETYKNLSLCGFRIPFYSFINVINLGKHKFTFGKNFLESFRFDFESTIQEWNEQNIIYNERYISKRYNTTYQSIIGFSSIGKLNIESLTSDIPSYTQLENHFLTATNNNDNMVTKFCLGSLNKNNLHQIDNFLNLYLKDRFSNLLNPNNKFTFIQKISPQIHDIMVIYYIDYSIEKIEKTKLNNPIYLCYNFTVITKNNKIWTKNFNFGFLNHTIHNKYSSDINEIILKFVADKNINQYFSNKKHNEILYENLY</sequence>
<dbReference type="OrthoDB" id="9823888at2"/>
<dbReference type="AlphaFoldDB" id="A0A6N6VY38"/>
<keyword evidence="2" id="KW-1185">Reference proteome</keyword>
<accession>A0A6N6VY38</accession>
<comment type="caution">
    <text evidence="1">The sequence shown here is derived from an EMBL/GenBank/DDBJ whole genome shotgun (WGS) entry which is preliminary data.</text>
</comment>
<evidence type="ECO:0000313" key="2">
    <source>
        <dbReference type="Proteomes" id="UP000437748"/>
    </source>
</evidence>
<dbReference type="EMBL" id="WFLM01000002">
    <property type="protein sequence ID" value="KAB8039782.1"/>
    <property type="molecule type" value="Genomic_DNA"/>
</dbReference>
<dbReference type="Proteomes" id="UP000437748">
    <property type="component" value="Unassembled WGS sequence"/>
</dbReference>
<evidence type="ECO:0000313" key="1">
    <source>
        <dbReference type="EMBL" id="KAB8039782.1"/>
    </source>
</evidence>